<dbReference type="Proteomes" id="UP001345827">
    <property type="component" value="Unassembled WGS sequence"/>
</dbReference>
<protein>
    <submittedName>
        <fullName evidence="1">Uncharacterized protein</fullName>
    </submittedName>
</protein>
<evidence type="ECO:0000313" key="1">
    <source>
        <dbReference type="EMBL" id="KAK5545875.1"/>
    </source>
</evidence>
<dbReference type="EMBL" id="JAXLQG010000001">
    <property type="protein sequence ID" value="KAK5545875.1"/>
    <property type="molecule type" value="Genomic_DNA"/>
</dbReference>
<comment type="caution">
    <text evidence="1">The sequence shown here is derived from an EMBL/GenBank/DDBJ whole genome shotgun (WGS) entry which is preliminary data.</text>
</comment>
<sequence>MQSRRKPLQASTSDASEASAQTLVPWSVFAPESAYGPFETLFGDSPKLSTLLSHDLAKQAVEPVFSIADPVIFQDFDSVFRNDLDDPALLSAIKLSFAFAVTGGNIDHECLHYQNEAMSTIRERMNSPDTALGLPTLGAILLLAGVEASQFTCSPPDVFRLGAGTLELIRRHDSRLA</sequence>
<keyword evidence="2" id="KW-1185">Reference proteome</keyword>
<gene>
    <name evidence="1" type="ORF">LTR25_000885</name>
</gene>
<dbReference type="AlphaFoldDB" id="A0AAV9QQQ2"/>
<proteinExistence type="predicted"/>
<reference evidence="1 2" key="1">
    <citation type="submission" date="2023-06" db="EMBL/GenBank/DDBJ databases">
        <title>Black Yeasts Isolated from many extreme environments.</title>
        <authorList>
            <person name="Coleine C."/>
            <person name="Stajich J.E."/>
            <person name="Selbmann L."/>
        </authorList>
    </citation>
    <scope>NUCLEOTIDE SEQUENCE [LARGE SCALE GENOMIC DNA]</scope>
    <source>
        <strain evidence="1 2">CCFEE 5887</strain>
    </source>
</reference>
<organism evidence="1 2">
    <name type="scientific">Vermiconidia calcicola</name>
    <dbReference type="NCBI Taxonomy" id="1690605"/>
    <lineage>
        <taxon>Eukaryota</taxon>
        <taxon>Fungi</taxon>
        <taxon>Dikarya</taxon>
        <taxon>Ascomycota</taxon>
        <taxon>Pezizomycotina</taxon>
        <taxon>Dothideomycetes</taxon>
        <taxon>Dothideomycetidae</taxon>
        <taxon>Mycosphaerellales</taxon>
        <taxon>Extremaceae</taxon>
        <taxon>Vermiconidia</taxon>
    </lineage>
</organism>
<name>A0AAV9QQQ2_9PEZI</name>
<accession>A0AAV9QQQ2</accession>
<evidence type="ECO:0000313" key="2">
    <source>
        <dbReference type="Proteomes" id="UP001345827"/>
    </source>
</evidence>